<keyword evidence="1" id="KW-0238">DNA-binding</keyword>
<gene>
    <name evidence="3" type="ORF">QO011_005800</name>
</gene>
<reference evidence="3 4" key="1">
    <citation type="submission" date="2023-07" db="EMBL/GenBank/DDBJ databases">
        <title>Genomic Encyclopedia of Type Strains, Phase IV (KMG-IV): sequencing the most valuable type-strain genomes for metagenomic binning, comparative biology and taxonomic classification.</title>
        <authorList>
            <person name="Goeker M."/>
        </authorList>
    </citation>
    <scope>NUCLEOTIDE SEQUENCE [LARGE SCALE GENOMIC DNA]</scope>
    <source>
        <strain evidence="3 4">DSM 19619</strain>
    </source>
</reference>
<evidence type="ECO:0000313" key="3">
    <source>
        <dbReference type="EMBL" id="MDQ0472770.1"/>
    </source>
</evidence>
<accession>A0ABU0JGQ7</accession>
<name>A0ABU0JGQ7_9HYPH</name>
<dbReference type="InterPro" id="IPR013762">
    <property type="entry name" value="Integrase-like_cat_sf"/>
</dbReference>
<dbReference type="EMBL" id="JAUSVX010000013">
    <property type="protein sequence ID" value="MDQ0472770.1"/>
    <property type="molecule type" value="Genomic_DNA"/>
</dbReference>
<sequence>MPSTPRIADAPGLDIEQRAAGYTLRWRAPRKAARDGYEPASVKIDDLDPADPEHHDLIRAECRRHQAAYEAWLTGKAAPTKYDGTLRSLCRMYQEHEASPFLRVKSNTRRGYLHEVKVIERAFGKRTLAGITAVDFLRWYEETKKRTQGSADGVRKAHGVINRLRAMTTFGKLVEDQRCVSACRRLREILEEMEFAKPAKRREHVAYEHAVAIIAKAHELGRPSIALAQALQFEAALRQVDVIGQWLALGDEHASPYRLGRRVWTGGLVWQDISDDLVLSKDTTKNGARASHDLKRMPLVMAELMRIPKAQRLGPMIMDETAGRPYAEFAFGREWRAIADAAGVPKAIWNRDSRAGAISEGDEAGATIGDLQRVATHSSAKMTGRYIRGEGLKASRTVASLRTKHRNRPETSGK</sequence>
<evidence type="ECO:0000256" key="1">
    <source>
        <dbReference type="ARBA" id="ARBA00023125"/>
    </source>
</evidence>
<dbReference type="RefSeq" id="WP_307280054.1">
    <property type="nucleotide sequence ID" value="NZ_JAUSVX010000013.1"/>
</dbReference>
<dbReference type="InterPro" id="IPR011010">
    <property type="entry name" value="DNA_brk_join_enz"/>
</dbReference>
<proteinExistence type="predicted"/>
<evidence type="ECO:0000256" key="2">
    <source>
        <dbReference type="ARBA" id="ARBA00023172"/>
    </source>
</evidence>
<dbReference type="SUPFAM" id="SSF56349">
    <property type="entry name" value="DNA breaking-rejoining enzymes"/>
    <property type="match status" value="1"/>
</dbReference>
<dbReference type="Gene3D" id="1.10.443.10">
    <property type="entry name" value="Intergrase catalytic core"/>
    <property type="match status" value="1"/>
</dbReference>
<keyword evidence="4" id="KW-1185">Reference proteome</keyword>
<dbReference type="Gene3D" id="1.10.150.130">
    <property type="match status" value="1"/>
</dbReference>
<comment type="caution">
    <text evidence="3">The sequence shown here is derived from an EMBL/GenBank/DDBJ whole genome shotgun (WGS) entry which is preliminary data.</text>
</comment>
<organism evidence="3 4">
    <name type="scientific">Labrys wisconsinensis</name>
    <dbReference type="NCBI Taxonomy" id="425677"/>
    <lineage>
        <taxon>Bacteria</taxon>
        <taxon>Pseudomonadati</taxon>
        <taxon>Pseudomonadota</taxon>
        <taxon>Alphaproteobacteria</taxon>
        <taxon>Hyphomicrobiales</taxon>
        <taxon>Xanthobacteraceae</taxon>
        <taxon>Labrys</taxon>
    </lineage>
</organism>
<keyword evidence="2" id="KW-0233">DNA recombination</keyword>
<evidence type="ECO:0008006" key="5">
    <source>
        <dbReference type="Google" id="ProtNLM"/>
    </source>
</evidence>
<dbReference type="Proteomes" id="UP001242480">
    <property type="component" value="Unassembled WGS sequence"/>
</dbReference>
<dbReference type="InterPro" id="IPR010998">
    <property type="entry name" value="Integrase_recombinase_N"/>
</dbReference>
<protein>
    <recommendedName>
        <fullName evidence="5">Integrase</fullName>
    </recommendedName>
</protein>
<evidence type="ECO:0000313" key="4">
    <source>
        <dbReference type="Proteomes" id="UP001242480"/>
    </source>
</evidence>